<dbReference type="InterPro" id="IPR019080">
    <property type="entry name" value="YqaJ_viral_recombinase"/>
</dbReference>
<accession>B5LWE1</accession>
<dbReference type="KEGG" id="vg:6804835"/>
<proteinExistence type="predicted"/>
<dbReference type="RefSeq" id="YP_002154674.1">
    <property type="nucleotide sequence ID" value="NC_011183.1"/>
</dbReference>
<dbReference type="GO" id="GO:0004527">
    <property type="term" value="F:exonuclease activity"/>
    <property type="evidence" value="ECO:0007669"/>
    <property type="project" value="UniProtKB-KW"/>
</dbReference>
<keyword evidence="2" id="KW-0378">Hydrolase</keyword>
<keyword evidence="2" id="KW-0269">Exonuclease</keyword>
<keyword evidence="3" id="KW-1185">Reference proteome</keyword>
<dbReference type="SUPFAM" id="SSF52980">
    <property type="entry name" value="Restriction endonuclease-like"/>
    <property type="match status" value="1"/>
</dbReference>
<dbReference type="InterPro" id="IPR011604">
    <property type="entry name" value="PDDEXK-like_dom_sf"/>
</dbReference>
<keyword evidence="2" id="KW-0540">Nuclease</keyword>
<dbReference type="OrthoDB" id="13561at10239"/>
<dbReference type="InterPro" id="IPR011335">
    <property type="entry name" value="Restrct_endonuc-II-like"/>
</dbReference>
<reference evidence="2 3" key="1">
    <citation type="journal article" date="2009" name="Virology">
        <title>Genomic analysis of the smallest giant virus--Feldmannia sp. virus 158.</title>
        <authorList>
            <person name="Schroeder D.C."/>
            <person name="Park Y."/>
            <person name="Yoon H.M."/>
            <person name="Lee Y.S."/>
            <person name="Kang S.W."/>
            <person name="Meints R.H."/>
            <person name="Ivey R.G."/>
            <person name="Choi T.J."/>
        </authorList>
    </citation>
    <scope>NUCLEOTIDE SEQUENCE [LARGE SCALE GENOMIC DNA]</scope>
    <source>
        <strain evidence="2">FsV-158</strain>
    </source>
</reference>
<dbReference type="PANTHER" id="PTHR46609:SF6">
    <property type="entry name" value="EXONUCLEASE, PHAGE-TYPE_RECB, C-TERMINAL DOMAIN-CONTAINING PROTEIN-RELATED"/>
    <property type="match status" value="1"/>
</dbReference>
<evidence type="ECO:0000313" key="2">
    <source>
        <dbReference type="EMBL" id="ACH46804.1"/>
    </source>
</evidence>
<feature type="domain" description="YqaJ viral recombinase" evidence="1">
    <location>
        <begin position="23"/>
        <end position="151"/>
    </location>
</feature>
<dbReference type="Gene3D" id="3.90.320.10">
    <property type="match status" value="1"/>
</dbReference>
<dbReference type="Pfam" id="PF09588">
    <property type="entry name" value="YqaJ"/>
    <property type="match status" value="1"/>
</dbReference>
<protein>
    <submittedName>
        <fullName evidence="2">Putative exonuclease</fullName>
    </submittedName>
</protein>
<sequence length="214" mass="24453">MIEYHPSVLSILSGPRIEQRTPEWFAFRRSHVTASEVSTVIAQGKGARSLLHRKKFQAVSSNFSTEFTDRGSANEGTVVEKYRELFPGVVVHHDLSITRHRDLDFVAASLDACTNTGINVEIKTSFKPRPVTTIPKSYRDQVQLQMEVADLDLTHLVYQYINIPGQPVVVHQIPRDRDWFQKHVAILRDFVHELRATDSCLFNLVKLREQMSLA</sequence>
<dbReference type="GeneID" id="6804835"/>
<dbReference type="InterPro" id="IPR051703">
    <property type="entry name" value="NF-kappa-B_Signaling_Reg"/>
</dbReference>
<evidence type="ECO:0000259" key="1">
    <source>
        <dbReference type="Pfam" id="PF09588"/>
    </source>
</evidence>
<evidence type="ECO:0000313" key="3">
    <source>
        <dbReference type="Proteomes" id="UP000204092"/>
    </source>
</evidence>
<dbReference type="EMBL" id="EU916176">
    <property type="protein sequence ID" value="ACH46804.1"/>
    <property type="molecule type" value="Genomic_DNA"/>
</dbReference>
<organism evidence="2 3">
    <name type="scientific">Feldmannia species virus</name>
    <dbReference type="NCBI Taxonomy" id="39420"/>
    <lineage>
        <taxon>Viruses</taxon>
        <taxon>Varidnaviria</taxon>
        <taxon>Bamfordvirae</taxon>
        <taxon>Nucleocytoviricota</taxon>
        <taxon>Megaviricetes</taxon>
        <taxon>Algavirales</taxon>
        <taxon>Phycodnaviridae</taxon>
        <taxon>Phaeovirus</taxon>
        <taxon>Phaeovirus feldmanniae</taxon>
    </lineage>
</organism>
<name>B5LWE1_9PHYC</name>
<dbReference type="Proteomes" id="UP000204092">
    <property type="component" value="Segment"/>
</dbReference>
<dbReference type="PANTHER" id="PTHR46609">
    <property type="entry name" value="EXONUCLEASE, PHAGE-TYPE/RECB, C-TERMINAL DOMAIN-CONTAINING PROTEIN"/>
    <property type="match status" value="1"/>
</dbReference>